<reference evidence="3 4" key="1">
    <citation type="submission" date="2016-10" db="EMBL/GenBank/DDBJ databases">
        <authorList>
            <person name="de Groot N.N."/>
        </authorList>
    </citation>
    <scope>NUCLEOTIDE SEQUENCE [LARGE SCALE GENOMIC DNA]</scope>
    <source>
        <strain evidence="3 4">Vu-144</strain>
    </source>
</reference>
<keyword evidence="4" id="KW-1185">Reference proteome</keyword>
<evidence type="ECO:0000313" key="4">
    <source>
        <dbReference type="Proteomes" id="UP000199041"/>
    </source>
</evidence>
<keyword evidence="3" id="KW-0378">Hydrolase</keyword>
<dbReference type="SUPFAM" id="SSF82171">
    <property type="entry name" value="DPP6 N-terminal domain-like"/>
    <property type="match status" value="1"/>
</dbReference>
<evidence type="ECO:0000259" key="1">
    <source>
        <dbReference type="Pfam" id="PF00326"/>
    </source>
</evidence>
<keyword evidence="3" id="KW-0031">Aminopeptidase</keyword>
<dbReference type="InterPro" id="IPR002469">
    <property type="entry name" value="Peptidase_S9B_N"/>
</dbReference>
<dbReference type="GO" id="GO:0006508">
    <property type="term" value="P:proteolysis"/>
    <property type="evidence" value="ECO:0007669"/>
    <property type="project" value="InterPro"/>
</dbReference>
<protein>
    <submittedName>
        <fullName evidence="3">Dipeptidyl aminopeptidase/acylaminoacyl peptidase</fullName>
    </submittedName>
</protein>
<gene>
    <name evidence="3" type="ORF">SAMN05192529_11242</name>
</gene>
<feature type="domain" description="Dipeptidylpeptidase IV N-terminal" evidence="2">
    <location>
        <begin position="220"/>
        <end position="512"/>
    </location>
</feature>
<evidence type="ECO:0000259" key="2">
    <source>
        <dbReference type="Pfam" id="PF00930"/>
    </source>
</evidence>
<dbReference type="InterPro" id="IPR001375">
    <property type="entry name" value="Peptidase_S9_cat"/>
</dbReference>
<sequence>MQQSPSEHVIMRETAVQHSISGRLKKIFVLTGFLGLFIFLKQEVHAQRSPNESYFPTAQQVADGYLKSQLMDSLTKNKIYNAAVNGHWIQNEKNSPGFWYIHQMAQGKMDYRLVEAETGRQRPAFNESRLAALLTDKTGKSFIADSLPLNGLQWHKTFEKGAGTLNNIWTFDVEGKKFGYNDAQGDLWTLQGGHEKKGSLPWWRQQGYDFVPRPSRYDSFQTDTISGDGRFAVAIQKGNVFVTDTRTGKVQELTTDGTDENPYGSIAWSEDNNYFVAYHIFPVIDSNVYYVLSSVPGTTRGQLKSHPYKQPGDPFTAYVMHVFNPLTGRDIKVHTDTIDYFPAPMIHWDSKDPSKFMYERMDRGNQRFRIIQVDALSGDTSEVYDERAKTFIYESRLMTYYLPESHEIIYSSEKDGWQHLFLLDTKNKRETKITRGDWIVREVDSVDTQKREIWFRASGMNPGEDPYYIHYYRIRFDGTHLIDLTPEAGNHTVRFSPDKRFMLDTYSEVNIAPVTKLKKVSDAREIAVIEKANIEDLLATGVHLPTSFVAKGRDGKTDIYGIYCVPSSYDPAKKYPVIENIYAGPQDAFVPKSFLGYSEMQSIAELGFIVVQIDGMGTANRSKAFHDVCWKNLQDAGLPDRIAWIKALAAKLPIVDDSRVGIYGTSAGGQDALDALLSHPEFYKAGVAACGCHDNRIDKQWWNEQWMGYPVDAEYAAASNVDNAYKLKGSLLLIVGEADTNVPPESTYRVADALIKAGKAFDFLPVPGSDHTDGGPYGRARKKDFFVRHLLNAVPPDHNGNEKFTLPKTGIR</sequence>
<dbReference type="RefSeq" id="WP_091398266.1">
    <property type="nucleotide sequence ID" value="NZ_FNQY01000012.1"/>
</dbReference>
<dbReference type="GO" id="GO:0004177">
    <property type="term" value="F:aminopeptidase activity"/>
    <property type="evidence" value="ECO:0007669"/>
    <property type="project" value="UniProtKB-KW"/>
</dbReference>
<dbReference type="InterPro" id="IPR050278">
    <property type="entry name" value="Serine_Prot_S9B/DPPIV"/>
</dbReference>
<proteinExistence type="predicted"/>
<keyword evidence="3" id="KW-0645">Protease</keyword>
<dbReference type="Gene3D" id="2.140.10.30">
    <property type="entry name" value="Dipeptidylpeptidase IV, N-terminal domain"/>
    <property type="match status" value="1"/>
</dbReference>
<dbReference type="GO" id="GO:0008236">
    <property type="term" value="F:serine-type peptidase activity"/>
    <property type="evidence" value="ECO:0007669"/>
    <property type="project" value="InterPro"/>
</dbReference>
<dbReference type="PANTHER" id="PTHR11731:SF118">
    <property type="entry name" value="BLR1971 PROTEIN"/>
    <property type="match status" value="1"/>
</dbReference>
<dbReference type="Pfam" id="PF00326">
    <property type="entry name" value="Peptidase_S9"/>
    <property type="match status" value="1"/>
</dbReference>
<organism evidence="3 4">
    <name type="scientific">Arachidicoccus rhizosphaerae</name>
    <dbReference type="NCBI Taxonomy" id="551991"/>
    <lineage>
        <taxon>Bacteria</taxon>
        <taxon>Pseudomonadati</taxon>
        <taxon>Bacteroidota</taxon>
        <taxon>Chitinophagia</taxon>
        <taxon>Chitinophagales</taxon>
        <taxon>Chitinophagaceae</taxon>
        <taxon>Arachidicoccus</taxon>
    </lineage>
</organism>
<dbReference type="OrthoDB" id="9812921at2"/>
<dbReference type="AlphaFoldDB" id="A0A1H3ZU52"/>
<evidence type="ECO:0000313" key="3">
    <source>
        <dbReference type="EMBL" id="SEA27286.1"/>
    </source>
</evidence>
<dbReference type="Proteomes" id="UP000199041">
    <property type="component" value="Unassembled WGS sequence"/>
</dbReference>
<feature type="domain" description="Peptidase S9 prolyl oligopeptidase catalytic" evidence="1">
    <location>
        <begin position="598"/>
        <end position="782"/>
    </location>
</feature>
<dbReference type="SUPFAM" id="SSF53474">
    <property type="entry name" value="alpha/beta-Hydrolases"/>
    <property type="match status" value="1"/>
</dbReference>
<dbReference type="STRING" id="551991.SAMN05192529_11242"/>
<dbReference type="EMBL" id="FNQY01000012">
    <property type="protein sequence ID" value="SEA27286.1"/>
    <property type="molecule type" value="Genomic_DNA"/>
</dbReference>
<dbReference type="InterPro" id="IPR029058">
    <property type="entry name" value="AB_hydrolase_fold"/>
</dbReference>
<accession>A0A1H3ZU52</accession>
<name>A0A1H3ZU52_9BACT</name>
<dbReference type="Pfam" id="PF00930">
    <property type="entry name" value="DPPIV_N"/>
    <property type="match status" value="1"/>
</dbReference>
<dbReference type="Gene3D" id="3.40.50.1820">
    <property type="entry name" value="alpha/beta hydrolase"/>
    <property type="match status" value="1"/>
</dbReference>
<dbReference type="PANTHER" id="PTHR11731">
    <property type="entry name" value="PROTEASE FAMILY S9B,C DIPEPTIDYL-PEPTIDASE IV-RELATED"/>
    <property type="match status" value="1"/>
</dbReference>